<comment type="caution">
    <text evidence="3">The sequence shown here is derived from an EMBL/GenBank/DDBJ whole genome shotgun (WGS) entry which is preliminary data.</text>
</comment>
<evidence type="ECO:0000259" key="2">
    <source>
        <dbReference type="Pfam" id="PF07670"/>
    </source>
</evidence>
<dbReference type="Proteomes" id="UP000266091">
    <property type="component" value="Unassembled WGS sequence"/>
</dbReference>
<evidence type="ECO:0000256" key="1">
    <source>
        <dbReference type="SAM" id="Phobius"/>
    </source>
</evidence>
<feature type="transmembrane region" description="Helical" evidence="1">
    <location>
        <begin position="12"/>
        <end position="32"/>
    </location>
</feature>
<dbReference type="AlphaFoldDB" id="A0A388SBP1"/>
<evidence type="ECO:0000313" key="4">
    <source>
        <dbReference type="Proteomes" id="UP000266091"/>
    </source>
</evidence>
<keyword evidence="1" id="KW-0472">Membrane</keyword>
<dbReference type="InterPro" id="IPR011642">
    <property type="entry name" value="Gate_dom"/>
</dbReference>
<keyword evidence="4" id="KW-1185">Reference proteome</keyword>
<feature type="transmembrane region" description="Helical" evidence="1">
    <location>
        <begin position="197"/>
        <end position="220"/>
    </location>
</feature>
<evidence type="ECO:0000313" key="3">
    <source>
        <dbReference type="EMBL" id="GBO93742.1"/>
    </source>
</evidence>
<dbReference type="RefSeq" id="WP_116270057.1">
    <property type="nucleotide sequence ID" value="NZ_BGZJ01000001.1"/>
</dbReference>
<organism evidence="3 4">
    <name type="scientific">Mesosutterella multiformis</name>
    <dbReference type="NCBI Taxonomy" id="2259133"/>
    <lineage>
        <taxon>Bacteria</taxon>
        <taxon>Pseudomonadati</taxon>
        <taxon>Pseudomonadota</taxon>
        <taxon>Betaproteobacteria</taxon>
        <taxon>Burkholderiales</taxon>
        <taxon>Sutterellaceae</taxon>
        <taxon>Mesosutterella</taxon>
    </lineage>
</organism>
<sequence length="233" mass="24446">MSDELIQPEKKVGIGAYISLIFACVFFSGAFASNHWWGIFDFITLNGTWGKVVQTAVMNDAGTLQTVLGNFRGKGGSGAIDGFCFALTLIPTIMFSIGMVTVCEHYGALDAARKLLTPILRGLLGIPGSACLALIASLQSSDGGAAMTRQLKDEGKLTEKEVTIFATFQQTAGAGIGSFLASDAVLFTLMGPDGKPLLPIALGVGLGIELLGKVVAAWIMRLYLFLSGKKSAS</sequence>
<dbReference type="Pfam" id="PF07670">
    <property type="entry name" value="Gate"/>
    <property type="match status" value="1"/>
</dbReference>
<keyword evidence="1" id="KW-1133">Transmembrane helix</keyword>
<protein>
    <submittedName>
        <fullName evidence="3">Membrane protein</fullName>
    </submittedName>
</protein>
<keyword evidence="1" id="KW-0812">Transmembrane</keyword>
<proteinExistence type="predicted"/>
<dbReference type="OrthoDB" id="5339657at2"/>
<reference evidence="3 4" key="1">
    <citation type="journal article" date="2018" name="Int. J. Syst. Evol. Microbiol.">
        <title>Mesosutterella multiformis gen. nov., sp. nov., a member of the family Sutterellaceae and Sutterella megalosphaeroides sp. nov., isolated from human faeces.</title>
        <authorList>
            <person name="Sakamoto M."/>
            <person name="Ikeyama N."/>
            <person name="Kunihiro T."/>
            <person name="Iino T."/>
            <person name="Yuki M."/>
            <person name="Ohkuma M."/>
        </authorList>
    </citation>
    <scope>NUCLEOTIDE SEQUENCE [LARGE SCALE GENOMIC DNA]</scope>
    <source>
        <strain evidence="3 4">4NBBH2</strain>
    </source>
</reference>
<gene>
    <name evidence="3" type="primary">yjiH</name>
    <name evidence="3" type="ORF">MESMUL_10960</name>
</gene>
<feature type="transmembrane region" description="Helical" evidence="1">
    <location>
        <begin position="79"/>
        <end position="103"/>
    </location>
</feature>
<feature type="transmembrane region" description="Helical" evidence="1">
    <location>
        <begin position="115"/>
        <end position="138"/>
    </location>
</feature>
<dbReference type="EMBL" id="BGZJ01000001">
    <property type="protein sequence ID" value="GBO93742.1"/>
    <property type="molecule type" value="Genomic_DNA"/>
</dbReference>
<feature type="domain" description="Nucleoside transporter/FeoB GTPase Gate" evidence="2">
    <location>
        <begin position="87"/>
        <end position="168"/>
    </location>
</feature>
<accession>A0A388SBP1</accession>
<name>A0A388SBP1_9BURK</name>